<dbReference type="SUPFAM" id="SSF55874">
    <property type="entry name" value="ATPase domain of HSP90 chaperone/DNA topoisomerase II/histidine kinase"/>
    <property type="match status" value="1"/>
</dbReference>
<keyword evidence="9" id="KW-0812">Transmembrane</keyword>
<dbReference type="EC" id="2.7.13.3" evidence="2"/>
<evidence type="ECO:0000313" key="13">
    <source>
        <dbReference type="Proteomes" id="UP000817854"/>
    </source>
</evidence>
<evidence type="ECO:0000256" key="7">
    <source>
        <dbReference type="ARBA" id="ARBA00022840"/>
    </source>
</evidence>
<dbReference type="InterPro" id="IPR036890">
    <property type="entry name" value="HATPase_C_sf"/>
</dbReference>
<reference evidence="12" key="2">
    <citation type="submission" date="2020-02" db="EMBL/GenBank/DDBJ databases">
        <title>Flavobacterium profundi sp. nov., isolated from a deep-sea seamount.</title>
        <authorList>
            <person name="Zhang D.-C."/>
        </authorList>
    </citation>
    <scope>NUCLEOTIDE SEQUENCE</scope>
    <source>
        <strain evidence="12">EC11</strain>
    </source>
</reference>
<evidence type="ECO:0000256" key="4">
    <source>
        <dbReference type="ARBA" id="ARBA00022679"/>
    </source>
</evidence>
<dbReference type="InterPro" id="IPR011990">
    <property type="entry name" value="TPR-like_helical_dom_sf"/>
</dbReference>
<sequence>MKKAYLILILFLSISIFSQEKEYSNATNYLYNNQLDLASKIIQSAINKKQGNKSKYYLLYANILKFQNISDSSLHYISKVESDYVNREIKDSLLLTYAIKTEFYRYFGERKKADTCLLNIEKFNLNEIKNKDIVAYALNRKMAILNGYHDWNKDTIKLVNKIAKQIFNLDNQIKNKEIIAYTLNEIAQIEDYKGDKNKAFSKYEAALLYAKKHKLLNPEIDISFNLAKLHATFKNDNSKAAEILESLVTRVEEGSNIRQKFSLFLQLKDYYKAINNNKKALIALENAYHYSQDLNNQQSNLKLNVIERKYDLEKKEKKIKEKENEIIIQNLEIENSKKKFFLILIIFLLTTIGVVTLTFFFRREKKSNKELRLLSSENEFLMSEANHRINNNLQLIIILISDQIEKLKKSESKEIKKVLVKINSIATLHKHLYKSKNKKEINIQNYLKDIENSFSDLFIENNINSNFSVSAISLKVDDTMYLGLMLTELYINSIKHAFKNQEDKQINFSIKLKDNEIMFKYMDNGNNLKNSDSPKPVLIDQLCRQLELPYKIQTIFGFELTFKIMI</sequence>
<comment type="catalytic activity">
    <reaction evidence="1">
        <text>ATP + protein L-histidine = ADP + protein N-phospho-L-histidine.</text>
        <dbReference type="EC" id="2.7.13.3"/>
    </reaction>
</comment>
<evidence type="ECO:0000256" key="10">
    <source>
        <dbReference type="SAM" id="SignalP"/>
    </source>
</evidence>
<proteinExistence type="predicted"/>
<dbReference type="Pfam" id="PF07568">
    <property type="entry name" value="HisKA_2"/>
    <property type="match status" value="1"/>
</dbReference>
<keyword evidence="9" id="KW-0472">Membrane</keyword>
<feature type="signal peptide" evidence="10">
    <location>
        <begin position="1"/>
        <end position="18"/>
    </location>
</feature>
<evidence type="ECO:0000256" key="9">
    <source>
        <dbReference type="SAM" id="Phobius"/>
    </source>
</evidence>
<evidence type="ECO:0000256" key="8">
    <source>
        <dbReference type="SAM" id="Coils"/>
    </source>
</evidence>
<protein>
    <recommendedName>
        <fullName evidence="2">histidine kinase</fullName>
        <ecNumber evidence="2">2.7.13.3</ecNumber>
    </recommendedName>
</protein>
<evidence type="ECO:0000256" key="2">
    <source>
        <dbReference type="ARBA" id="ARBA00012438"/>
    </source>
</evidence>
<accession>A0ABX0IWP6</accession>
<dbReference type="PANTHER" id="PTHR41523:SF8">
    <property type="entry name" value="ETHYLENE RESPONSE SENSOR PROTEIN"/>
    <property type="match status" value="1"/>
</dbReference>
<gene>
    <name evidence="12" type="ORF">FIA58_020845</name>
</gene>
<keyword evidence="13" id="KW-1185">Reference proteome</keyword>
<evidence type="ECO:0000256" key="5">
    <source>
        <dbReference type="ARBA" id="ARBA00022741"/>
    </source>
</evidence>
<dbReference type="RefSeq" id="WP_165928973.1">
    <property type="nucleotide sequence ID" value="NZ_VEVQ02000027.1"/>
</dbReference>
<keyword evidence="3" id="KW-0597">Phosphoprotein</keyword>
<dbReference type="Proteomes" id="UP000817854">
    <property type="component" value="Unassembled WGS sequence"/>
</dbReference>
<feature type="transmembrane region" description="Helical" evidence="9">
    <location>
        <begin position="340"/>
        <end position="361"/>
    </location>
</feature>
<keyword evidence="4" id="KW-0808">Transferase</keyword>
<keyword evidence="9" id="KW-1133">Transmembrane helix</keyword>
<dbReference type="Gene3D" id="1.25.40.10">
    <property type="entry name" value="Tetratricopeptide repeat domain"/>
    <property type="match status" value="1"/>
</dbReference>
<reference evidence="12" key="1">
    <citation type="submission" date="2019-05" db="EMBL/GenBank/DDBJ databases">
        <authorList>
            <person name="Lianzixin W."/>
        </authorList>
    </citation>
    <scope>NUCLEOTIDE SEQUENCE</scope>
    <source>
        <strain evidence="12">EC11</strain>
    </source>
</reference>
<evidence type="ECO:0000256" key="1">
    <source>
        <dbReference type="ARBA" id="ARBA00000085"/>
    </source>
</evidence>
<keyword evidence="10" id="KW-0732">Signal</keyword>
<dbReference type="PANTHER" id="PTHR41523">
    <property type="entry name" value="TWO-COMPONENT SYSTEM SENSOR PROTEIN"/>
    <property type="match status" value="1"/>
</dbReference>
<evidence type="ECO:0000259" key="11">
    <source>
        <dbReference type="Pfam" id="PF07568"/>
    </source>
</evidence>
<organism evidence="12 13">
    <name type="scientific">Flavobacterium jejuense</name>
    <dbReference type="NCBI Taxonomy" id="1544455"/>
    <lineage>
        <taxon>Bacteria</taxon>
        <taxon>Pseudomonadati</taxon>
        <taxon>Bacteroidota</taxon>
        <taxon>Flavobacteriia</taxon>
        <taxon>Flavobacteriales</taxon>
        <taxon>Flavobacteriaceae</taxon>
        <taxon>Flavobacterium</taxon>
    </lineage>
</organism>
<comment type="caution">
    <text evidence="12">The sequence shown here is derived from an EMBL/GenBank/DDBJ whole genome shotgun (WGS) entry which is preliminary data.</text>
</comment>
<evidence type="ECO:0000313" key="12">
    <source>
        <dbReference type="EMBL" id="NHN28133.1"/>
    </source>
</evidence>
<keyword evidence="8" id="KW-0175">Coiled coil</keyword>
<evidence type="ECO:0000256" key="6">
    <source>
        <dbReference type="ARBA" id="ARBA00022777"/>
    </source>
</evidence>
<feature type="chain" id="PRO_5046128368" description="histidine kinase" evidence="10">
    <location>
        <begin position="19"/>
        <end position="566"/>
    </location>
</feature>
<feature type="coiled-coil region" evidence="8">
    <location>
        <begin position="303"/>
        <end position="339"/>
    </location>
</feature>
<dbReference type="EMBL" id="VEVQ02000027">
    <property type="protein sequence ID" value="NHN28133.1"/>
    <property type="molecule type" value="Genomic_DNA"/>
</dbReference>
<feature type="domain" description="Signal transduction histidine kinase subgroup 2 dimerisation and phosphoacceptor" evidence="11">
    <location>
        <begin position="384"/>
        <end position="454"/>
    </location>
</feature>
<dbReference type="InterPro" id="IPR011495">
    <property type="entry name" value="Sig_transdc_His_kin_sub2_dim/P"/>
</dbReference>
<evidence type="ECO:0000256" key="3">
    <source>
        <dbReference type="ARBA" id="ARBA00022553"/>
    </source>
</evidence>
<keyword evidence="6 12" id="KW-0418">Kinase</keyword>
<name>A0ABX0IWP6_9FLAO</name>
<dbReference type="Gene3D" id="3.30.565.10">
    <property type="entry name" value="Histidine kinase-like ATPase, C-terminal domain"/>
    <property type="match status" value="1"/>
</dbReference>
<keyword evidence="5" id="KW-0547">Nucleotide-binding</keyword>
<keyword evidence="7" id="KW-0067">ATP-binding</keyword>
<dbReference type="GO" id="GO:0016301">
    <property type="term" value="F:kinase activity"/>
    <property type="evidence" value="ECO:0007669"/>
    <property type="project" value="UniProtKB-KW"/>
</dbReference>